<evidence type="ECO:0000256" key="5">
    <source>
        <dbReference type="SAM" id="MobiDB-lite"/>
    </source>
</evidence>
<dbReference type="AlphaFoldDB" id="A0A0C3GB16"/>
<dbReference type="PROSITE" id="PS50042">
    <property type="entry name" value="CNMP_BINDING_3"/>
    <property type="match status" value="1"/>
</dbReference>
<keyword evidence="4 6" id="KW-0472">Membrane</keyword>
<keyword evidence="3 6" id="KW-1133">Transmembrane helix</keyword>
<feature type="transmembrane region" description="Helical" evidence="6">
    <location>
        <begin position="307"/>
        <end position="324"/>
    </location>
</feature>
<keyword evidence="2 6" id="KW-0812">Transmembrane</keyword>
<dbReference type="HOGENOM" id="CLU_003182_0_3_1"/>
<dbReference type="SUPFAM" id="SSF51206">
    <property type="entry name" value="cAMP-binding domain-like"/>
    <property type="match status" value="1"/>
</dbReference>
<reference evidence="9 10" key="1">
    <citation type="submission" date="2014-04" db="EMBL/GenBank/DDBJ databases">
        <authorList>
            <consortium name="DOE Joint Genome Institute"/>
            <person name="Kuo A."/>
            <person name="Tarkka M."/>
            <person name="Buscot F."/>
            <person name="Kohler A."/>
            <person name="Nagy L.G."/>
            <person name="Floudas D."/>
            <person name="Copeland A."/>
            <person name="Barry K.W."/>
            <person name="Cichocki N."/>
            <person name="Veneault-Fourrey C."/>
            <person name="LaButti K."/>
            <person name="Lindquist E.A."/>
            <person name="Lipzen A."/>
            <person name="Lundell T."/>
            <person name="Morin E."/>
            <person name="Murat C."/>
            <person name="Sun H."/>
            <person name="Tunlid A."/>
            <person name="Henrissat B."/>
            <person name="Grigoriev I.V."/>
            <person name="Hibbett D.S."/>
            <person name="Martin F."/>
            <person name="Nordberg H.P."/>
            <person name="Cantor M.N."/>
            <person name="Hua S.X."/>
        </authorList>
    </citation>
    <scope>NUCLEOTIDE SEQUENCE [LARGE SCALE GENOMIC DNA]</scope>
    <source>
        <strain evidence="9 10">F 1598</strain>
    </source>
</reference>
<evidence type="ECO:0000313" key="9">
    <source>
        <dbReference type="EMBL" id="KIM87826.1"/>
    </source>
</evidence>
<feature type="compositionally biased region" description="Pro residues" evidence="5">
    <location>
        <begin position="148"/>
        <end position="160"/>
    </location>
</feature>
<evidence type="ECO:0000259" key="7">
    <source>
        <dbReference type="PROSITE" id="PS50042"/>
    </source>
</evidence>
<feature type="compositionally biased region" description="Polar residues" evidence="5">
    <location>
        <begin position="18"/>
        <end position="33"/>
    </location>
</feature>
<feature type="compositionally biased region" description="Low complexity" evidence="5">
    <location>
        <begin position="1"/>
        <end position="17"/>
    </location>
</feature>
<feature type="compositionally biased region" description="Low complexity" evidence="5">
    <location>
        <begin position="34"/>
        <end position="49"/>
    </location>
</feature>
<evidence type="ECO:0000256" key="4">
    <source>
        <dbReference type="ARBA" id="ARBA00023136"/>
    </source>
</evidence>
<accession>A0A0C3GB16</accession>
<dbReference type="InterPro" id="IPR018490">
    <property type="entry name" value="cNMP-bd_dom_sf"/>
</dbReference>
<feature type="transmembrane region" description="Helical" evidence="6">
    <location>
        <begin position="336"/>
        <end position="359"/>
    </location>
</feature>
<reference evidence="10" key="2">
    <citation type="submission" date="2015-01" db="EMBL/GenBank/DDBJ databases">
        <title>Evolutionary Origins and Diversification of the Mycorrhizal Mutualists.</title>
        <authorList>
            <consortium name="DOE Joint Genome Institute"/>
            <consortium name="Mycorrhizal Genomics Consortium"/>
            <person name="Kohler A."/>
            <person name="Kuo A."/>
            <person name="Nagy L.G."/>
            <person name="Floudas D."/>
            <person name="Copeland A."/>
            <person name="Barry K.W."/>
            <person name="Cichocki N."/>
            <person name="Veneault-Fourrey C."/>
            <person name="LaButti K."/>
            <person name="Lindquist E.A."/>
            <person name="Lipzen A."/>
            <person name="Lundell T."/>
            <person name="Morin E."/>
            <person name="Murat C."/>
            <person name="Riley R."/>
            <person name="Ohm R."/>
            <person name="Sun H."/>
            <person name="Tunlid A."/>
            <person name="Henrissat B."/>
            <person name="Grigoriev I.V."/>
            <person name="Hibbett D.S."/>
            <person name="Martin F."/>
        </authorList>
    </citation>
    <scope>NUCLEOTIDE SEQUENCE [LARGE SCALE GENOMIC DNA]</scope>
    <source>
        <strain evidence="10">F 1598</strain>
    </source>
</reference>
<proteinExistence type="predicted"/>
<dbReference type="CDD" id="cd00038">
    <property type="entry name" value="CAP_ED"/>
    <property type="match status" value="1"/>
</dbReference>
<dbReference type="CDD" id="cd07042">
    <property type="entry name" value="STAS_SulP_like_sulfate_transporter"/>
    <property type="match status" value="1"/>
</dbReference>
<dbReference type="Gene3D" id="3.30.750.24">
    <property type="entry name" value="STAS domain"/>
    <property type="match status" value="1"/>
</dbReference>
<feature type="compositionally biased region" description="Pro residues" evidence="5">
    <location>
        <begin position="71"/>
        <end position="82"/>
    </location>
</feature>
<sequence length="1026" mass="112386">MESGPSTSDPVPTTTTTASDNQTSTEKIPNDPTQCQCQSQRSQRPPHQHLSNLSIILARQQSEDTTTSSPSPLPSPPLPLSPPGFGGGVESPTPTVEYPRIGFMGSGTGMGSRGVYSDSIRSTPPPPPPPLPPPPNRASVYDALLAPSPTPPPTTTPPPSEGQNERLPLLPHPYNQSYTSPQNPPLPTQTQTQTQTPTTQQKPPPYPSRSHLLQRILEIKEIGQATLTREALWGVLKIAGWSVPAVLLGTLLNILDGVSYGMIIFPASGVFADLGGMGVSMFFVTTVIAQLTYTLGGSGFAGANGSMMIEVVPFFHIIASRIALEIGEDHPKEVIATTLVAFALSSVLTGLAFALLGALRLGALLGFFPRHILVGCIGGVGAFLIETGLTVSTRISDDDFTYTFATLKFFFEPSNLALWLPSLGLAVLLRAITHRYHHQLIFPLFFFVIPIIFYIVVAAARLDLGVLRRAGWLFDMGNSTDRSWYEFYTYFDFAYVKLGPLWSTVPTQFALLFFNILHPPLNVPALAVSLIEDVDTNKELVAHGYSNLLAGIFGSVPNYLVYVNTLLFYRVGGGTRIAGFLLAVATMVLLLIGVGPIAYIPVMLVGSLIFVLGFDLVKEALWDTRHRVSRSEYLTIASIVVVMTAWDFVIGVLFGIVVSCFFFVVHNSQRRSIREIYTGQTAMSTVRRPGAHRAYIREVSRQTTIIRLHGFLFFGTITYVEEAIKNIVEDPSWQRRPVRFLVIDLTLVGGVDMSSAEAFVRVQRLLAAKNVVLVFCGFVPDSAIGKALQSVGVLGEDFVELFNTFNDAMEWTENAYLRAWFRSQKAASPAVALPGRQDADITFNHSLPGSQRRSHLHEVGLRTMHSDMSNYLAAGDTSEPYITLVRAFSSYGDVDHARLKSLVPYLERSSVPEGLVLWRQGDDSDGLYLIESGVLRASYQFADHIPPVEESMVPGTLAGELSALTNLPRNATVVVERRAVLWKLNTANMRRLELDDPILARTFVQFVLKAAKFDYDILLSALATRP</sequence>
<dbReference type="InterPro" id="IPR014710">
    <property type="entry name" value="RmlC-like_jellyroll"/>
</dbReference>
<feature type="compositionally biased region" description="Polar residues" evidence="5">
    <location>
        <begin position="50"/>
        <end position="67"/>
    </location>
</feature>
<dbReference type="FunCoup" id="A0A0C3GB16">
    <property type="interactions" value="11"/>
</dbReference>
<feature type="compositionally biased region" description="Pro residues" evidence="5">
    <location>
        <begin position="123"/>
        <end position="136"/>
    </location>
</feature>
<feature type="domain" description="Cyclic nucleotide-binding" evidence="7">
    <location>
        <begin position="890"/>
        <end position="1010"/>
    </location>
</feature>
<organism evidence="9 10">
    <name type="scientific">Piloderma croceum (strain F 1598)</name>
    <dbReference type="NCBI Taxonomy" id="765440"/>
    <lineage>
        <taxon>Eukaryota</taxon>
        <taxon>Fungi</taxon>
        <taxon>Dikarya</taxon>
        <taxon>Basidiomycota</taxon>
        <taxon>Agaricomycotina</taxon>
        <taxon>Agaricomycetes</taxon>
        <taxon>Agaricomycetidae</taxon>
        <taxon>Atheliales</taxon>
        <taxon>Atheliaceae</taxon>
        <taxon>Piloderma</taxon>
    </lineage>
</organism>
<feature type="transmembrane region" description="Helical" evidence="6">
    <location>
        <begin position="416"/>
        <end position="433"/>
    </location>
</feature>
<evidence type="ECO:0008006" key="11">
    <source>
        <dbReference type="Google" id="ProtNLM"/>
    </source>
</evidence>
<dbReference type="SMART" id="SM00100">
    <property type="entry name" value="cNMP"/>
    <property type="match status" value="1"/>
</dbReference>
<dbReference type="Pfam" id="PF01740">
    <property type="entry name" value="STAS"/>
    <property type="match status" value="1"/>
</dbReference>
<feature type="transmembrane region" description="Helical" evidence="6">
    <location>
        <begin position="371"/>
        <end position="396"/>
    </location>
</feature>
<dbReference type="GO" id="GO:0016020">
    <property type="term" value="C:membrane"/>
    <property type="evidence" value="ECO:0007669"/>
    <property type="project" value="UniProtKB-SubCell"/>
</dbReference>
<keyword evidence="10" id="KW-1185">Reference proteome</keyword>
<dbReference type="Proteomes" id="UP000054166">
    <property type="component" value="Unassembled WGS sequence"/>
</dbReference>
<evidence type="ECO:0000256" key="1">
    <source>
        <dbReference type="ARBA" id="ARBA00004141"/>
    </source>
</evidence>
<evidence type="ECO:0000256" key="6">
    <source>
        <dbReference type="SAM" id="Phobius"/>
    </source>
</evidence>
<dbReference type="InterPro" id="IPR002645">
    <property type="entry name" value="STAS_dom"/>
</dbReference>
<evidence type="ECO:0000313" key="10">
    <source>
        <dbReference type="Proteomes" id="UP000054166"/>
    </source>
</evidence>
<evidence type="ECO:0000256" key="2">
    <source>
        <dbReference type="ARBA" id="ARBA00022692"/>
    </source>
</evidence>
<dbReference type="InterPro" id="IPR011547">
    <property type="entry name" value="SLC26A/SulP_dom"/>
</dbReference>
<dbReference type="InParanoid" id="A0A0C3GB16"/>
<gene>
    <name evidence="9" type="ORF">PILCRDRAFT_814539</name>
</gene>
<feature type="transmembrane region" description="Helical" evidence="6">
    <location>
        <begin position="634"/>
        <end position="665"/>
    </location>
</feature>
<dbReference type="STRING" id="765440.A0A0C3GB16"/>
<dbReference type="InterPro" id="IPR000595">
    <property type="entry name" value="cNMP-bd_dom"/>
</dbReference>
<dbReference type="Pfam" id="PF00916">
    <property type="entry name" value="Sulfate_transp"/>
    <property type="match status" value="1"/>
</dbReference>
<dbReference type="InterPro" id="IPR036513">
    <property type="entry name" value="STAS_dom_sf"/>
</dbReference>
<dbReference type="OrthoDB" id="409725at2759"/>
<feature type="transmembrane region" description="Helical" evidence="6">
    <location>
        <begin position="440"/>
        <end position="460"/>
    </location>
</feature>
<feature type="transmembrane region" description="Helical" evidence="6">
    <location>
        <begin position="581"/>
        <end position="614"/>
    </location>
</feature>
<feature type="domain" description="STAS" evidence="8">
    <location>
        <begin position="705"/>
        <end position="812"/>
    </location>
</feature>
<dbReference type="InterPro" id="IPR052706">
    <property type="entry name" value="Membrane-Transporter-like"/>
</dbReference>
<feature type="compositionally biased region" description="Low complexity" evidence="5">
    <location>
        <begin position="188"/>
        <end position="201"/>
    </location>
</feature>
<dbReference type="Pfam" id="PF00027">
    <property type="entry name" value="cNMP_binding"/>
    <property type="match status" value="1"/>
</dbReference>
<dbReference type="PROSITE" id="PS50801">
    <property type="entry name" value="STAS"/>
    <property type="match status" value="1"/>
</dbReference>
<dbReference type="EMBL" id="KN832978">
    <property type="protein sequence ID" value="KIM87826.1"/>
    <property type="molecule type" value="Genomic_DNA"/>
</dbReference>
<feature type="region of interest" description="Disordered" evidence="5">
    <location>
        <begin position="1"/>
        <end position="209"/>
    </location>
</feature>
<dbReference type="Gene3D" id="2.60.120.10">
    <property type="entry name" value="Jelly Rolls"/>
    <property type="match status" value="1"/>
</dbReference>
<name>A0A0C3GB16_PILCF</name>
<feature type="transmembrane region" description="Helical" evidence="6">
    <location>
        <begin position="548"/>
        <end position="569"/>
    </location>
</feature>
<evidence type="ECO:0000259" key="8">
    <source>
        <dbReference type="PROSITE" id="PS50801"/>
    </source>
</evidence>
<comment type="subcellular location">
    <subcellularLocation>
        <location evidence="1">Membrane</location>
        <topology evidence="1">Multi-pass membrane protein</topology>
    </subcellularLocation>
</comment>
<protein>
    <recommendedName>
        <fullName evidence="11">STAS domain-containing protein</fullName>
    </recommendedName>
</protein>
<feature type="transmembrane region" description="Helical" evidence="6">
    <location>
        <begin position="231"/>
        <end position="254"/>
    </location>
</feature>
<dbReference type="SUPFAM" id="SSF52091">
    <property type="entry name" value="SpoIIaa-like"/>
    <property type="match status" value="1"/>
</dbReference>
<dbReference type="PANTHER" id="PTHR43310">
    <property type="entry name" value="SULFATE TRANSPORTER YBAR-RELATED"/>
    <property type="match status" value="1"/>
</dbReference>
<evidence type="ECO:0000256" key="3">
    <source>
        <dbReference type="ARBA" id="ARBA00022989"/>
    </source>
</evidence>
<dbReference type="PANTHER" id="PTHR43310:SF4">
    <property type="entry name" value="AFR304WP"/>
    <property type="match status" value="1"/>
</dbReference>